<dbReference type="InterPro" id="IPR029063">
    <property type="entry name" value="SAM-dependent_MTases_sf"/>
</dbReference>
<accession>A0ABY6Z4V0</accession>
<dbReference type="Pfam" id="PF08241">
    <property type="entry name" value="Methyltransf_11"/>
    <property type="match status" value="1"/>
</dbReference>
<dbReference type="Proteomes" id="UP001164803">
    <property type="component" value="Chromosome"/>
</dbReference>
<evidence type="ECO:0000259" key="1">
    <source>
        <dbReference type="Pfam" id="PF08241"/>
    </source>
</evidence>
<keyword evidence="2" id="KW-0489">Methyltransferase</keyword>
<dbReference type="PANTHER" id="PTHR43861:SF1">
    <property type="entry name" value="TRANS-ACONITATE 2-METHYLTRANSFERASE"/>
    <property type="match status" value="1"/>
</dbReference>
<dbReference type="InterPro" id="IPR013216">
    <property type="entry name" value="Methyltransf_11"/>
</dbReference>
<dbReference type="RefSeq" id="WP_268045050.1">
    <property type="nucleotide sequence ID" value="NZ_CP104064.1"/>
</dbReference>
<gene>
    <name evidence="2" type="ORF">NZD86_03170</name>
</gene>
<dbReference type="CDD" id="cd02440">
    <property type="entry name" value="AdoMet_MTases"/>
    <property type="match status" value="1"/>
</dbReference>
<name>A0ABY6Z4V0_9BACL</name>
<dbReference type="PANTHER" id="PTHR43861">
    <property type="entry name" value="TRANS-ACONITATE 2-METHYLTRANSFERASE-RELATED"/>
    <property type="match status" value="1"/>
</dbReference>
<evidence type="ECO:0000313" key="2">
    <source>
        <dbReference type="EMBL" id="WAH37548.1"/>
    </source>
</evidence>
<dbReference type="EMBL" id="CP104064">
    <property type="protein sequence ID" value="WAH37548.1"/>
    <property type="molecule type" value="Genomic_DNA"/>
</dbReference>
<sequence length="194" mass="23037">MELSPQLYHLLVRPPLWTKRYIHNVINRHFQLQNQIVMDFGSGVGSNCQLADPDKYIGLEICPKRVKFASQIYPQYRFVHFNGGALPTPTEYVDCILIVAVLHHISSREVSEYIREFRRILKPDGKILVMEPCLREQSRASNWCMKNLDKGKYIRDEQGYLDMFHSHRFETNVLRRFRKLVLYNELFFAARPKY</sequence>
<evidence type="ECO:0000313" key="3">
    <source>
        <dbReference type="Proteomes" id="UP001164803"/>
    </source>
</evidence>
<reference evidence="2" key="1">
    <citation type="submission" date="2022-08" db="EMBL/GenBank/DDBJ databases">
        <title>Alicyclobacillus dauci DSM2870, complete genome.</title>
        <authorList>
            <person name="Wang Q."/>
            <person name="Cai R."/>
            <person name="Wang Z."/>
        </authorList>
    </citation>
    <scope>NUCLEOTIDE SEQUENCE</scope>
    <source>
        <strain evidence="2">DSM 28700</strain>
    </source>
</reference>
<protein>
    <submittedName>
        <fullName evidence="2">Class I SAM-dependent methyltransferase</fullName>
    </submittedName>
</protein>
<keyword evidence="2" id="KW-0808">Transferase</keyword>
<dbReference type="GO" id="GO:0008168">
    <property type="term" value="F:methyltransferase activity"/>
    <property type="evidence" value="ECO:0007669"/>
    <property type="project" value="UniProtKB-KW"/>
</dbReference>
<feature type="domain" description="Methyltransferase type 11" evidence="1">
    <location>
        <begin position="39"/>
        <end position="128"/>
    </location>
</feature>
<dbReference type="GO" id="GO:0032259">
    <property type="term" value="P:methylation"/>
    <property type="evidence" value="ECO:0007669"/>
    <property type="project" value="UniProtKB-KW"/>
</dbReference>
<dbReference type="Gene3D" id="3.40.50.150">
    <property type="entry name" value="Vaccinia Virus protein VP39"/>
    <property type="match status" value="1"/>
</dbReference>
<proteinExistence type="predicted"/>
<dbReference type="SUPFAM" id="SSF53335">
    <property type="entry name" value="S-adenosyl-L-methionine-dependent methyltransferases"/>
    <property type="match status" value="1"/>
</dbReference>
<organism evidence="2 3">
    <name type="scientific">Alicyclobacillus dauci</name>
    <dbReference type="NCBI Taxonomy" id="1475485"/>
    <lineage>
        <taxon>Bacteria</taxon>
        <taxon>Bacillati</taxon>
        <taxon>Bacillota</taxon>
        <taxon>Bacilli</taxon>
        <taxon>Bacillales</taxon>
        <taxon>Alicyclobacillaceae</taxon>
        <taxon>Alicyclobacillus</taxon>
    </lineage>
</organism>
<keyword evidence="3" id="KW-1185">Reference proteome</keyword>